<name>A0ABM5KFI9_DIAVI</name>
<comment type="catalytic activity">
    <reaction evidence="7">
        <text>L-threonyl-[protein] + ATP = O-phospho-L-threonyl-[protein] + ADP + H(+)</text>
        <dbReference type="Rhea" id="RHEA:46608"/>
        <dbReference type="Rhea" id="RHEA-COMP:11060"/>
        <dbReference type="Rhea" id="RHEA-COMP:11605"/>
        <dbReference type="ChEBI" id="CHEBI:15378"/>
        <dbReference type="ChEBI" id="CHEBI:30013"/>
        <dbReference type="ChEBI" id="CHEBI:30616"/>
        <dbReference type="ChEBI" id="CHEBI:61977"/>
        <dbReference type="ChEBI" id="CHEBI:456216"/>
        <dbReference type="EC" id="2.7.11.1"/>
    </reaction>
</comment>
<feature type="domain" description="KA1" evidence="10">
    <location>
        <begin position="130"/>
        <end position="216"/>
    </location>
</feature>
<evidence type="ECO:0000256" key="5">
    <source>
        <dbReference type="ARBA" id="ARBA00022777"/>
    </source>
</evidence>
<feature type="chain" id="PRO_5047394087" description="non-specific serine/threonine protein kinase" evidence="9">
    <location>
        <begin position="25"/>
        <end position="226"/>
    </location>
</feature>
<dbReference type="Proteomes" id="UP001652700">
    <property type="component" value="Unplaced"/>
</dbReference>
<accession>A0ABM5KFI9</accession>
<keyword evidence="5" id="KW-0418">Kinase</keyword>
<dbReference type="InterPro" id="IPR028375">
    <property type="entry name" value="KA1/Ssp2_C"/>
</dbReference>
<dbReference type="InterPro" id="IPR001772">
    <property type="entry name" value="KA1_dom"/>
</dbReference>
<comment type="catalytic activity">
    <reaction evidence="8">
        <text>L-seryl-[protein] + ATP = O-phospho-L-seryl-[protein] + ADP + H(+)</text>
        <dbReference type="Rhea" id="RHEA:17989"/>
        <dbReference type="Rhea" id="RHEA-COMP:9863"/>
        <dbReference type="Rhea" id="RHEA-COMP:11604"/>
        <dbReference type="ChEBI" id="CHEBI:15378"/>
        <dbReference type="ChEBI" id="CHEBI:29999"/>
        <dbReference type="ChEBI" id="CHEBI:30616"/>
        <dbReference type="ChEBI" id="CHEBI:83421"/>
        <dbReference type="ChEBI" id="CHEBI:456216"/>
        <dbReference type="EC" id="2.7.11.1"/>
    </reaction>
</comment>
<keyword evidence="12" id="KW-1185">Reference proteome</keyword>
<evidence type="ECO:0000313" key="11">
    <source>
        <dbReference type="EnsemblMetazoa" id="XP_050508966.1"/>
    </source>
</evidence>
<dbReference type="EnsemblMetazoa" id="XM_050653009.1">
    <property type="protein sequence ID" value="XP_050508966.1"/>
    <property type="gene ID" value="LOC126886158"/>
</dbReference>
<evidence type="ECO:0000256" key="4">
    <source>
        <dbReference type="ARBA" id="ARBA00022741"/>
    </source>
</evidence>
<evidence type="ECO:0000313" key="12">
    <source>
        <dbReference type="Proteomes" id="UP001652700"/>
    </source>
</evidence>
<dbReference type="EC" id="2.7.11.1" evidence="1"/>
<keyword evidence="6" id="KW-0067">ATP-binding</keyword>
<dbReference type="GeneID" id="126886158"/>
<sequence>MLIVILADLLIIVIFLVPTKKISSDSTPISTPDRKIPAANSDTPCSARRVLGSIERSIQKVVHVLTPRKIEDSFSICPAVLTNKELFNVSTTQCSDPEFVIAELTKALEKKGVLCKRKGFILRGKLESCPKQNLGECSFELHICYLPDLSVHPHQSTSTTPTKSILKKAISSTPLNTRRNKENQTTGFVGIRRKRLRGDSWCYKKVCEEVLALTSKEFAAFSESAV</sequence>
<feature type="signal peptide" evidence="9">
    <location>
        <begin position="1"/>
        <end position="24"/>
    </location>
</feature>
<protein>
    <recommendedName>
        <fullName evidence="1">non-specific serine/threonine protein kinase</fullName>
        <ecNumber evidence="1">2.7.11.1</ecNumber>
    </recommendedName>
</protein>
<dbReference type="Gene3D" id="3.30.310.80">
    <property type="entry name" value="Kinase associated domain 1, KA1"/>
    <property type="match status" value="1"/>
</dbReference>
<keyword evidence="2" id="KW-0723">Serine/threonine-protein kinase</keyword>
<evidence type="ECO:0000256" key="2">
    <source>
        <dbReference type="ARBA" id="ARBA00022527"/>
    </source>
</evidence>
<dbReference type="SUPFAM" id="SSF103243">
    <property type="entry name" value="KA1-like"/>
    <property type="match status" value="2"/>
</dbReference>
<keyword evidence="4" id="KW-0547">Nucleotide-binding</keyword>
<evidence type="ECO:0000256" key="8">
    <source>
        <dbReference type="ARBA" id="ARBA00048679"/>
    </source>
</evidence>
<evidence type="ECO:0000256" key="1">
    <source>
        <dbReference type="ARBA" id="ARBA00012513"/>
    </source>
</evidence>
<evidence type="ECO:0000256" key="3">
    <source>
        <dbReference type="ARBA" id="ARBA00022679"/>
    </source>
</evidence>
<evidence type="ECO:0000256" key="9">
    <source>
        <dbReference type="SAM" id="SignalP"/>
    </source>
</evidence>
<dbReference type="RefSeq" id="XP_050508966.1">
    <property type="nucleotide sequence ID" value="XM_050653009.1"/>
</dbReference>
<evidence type="ECO:0000259" key="10">
    <source>
        <dbReference type="PROSITE" id="PS50032"/>
    </source>
</evidence>
<keyword evidence="3" id="KW-0808">Transferase</keyword>
<reference evidence="11" key="1">
    <citation type="submission" date="2025-05" db="UniProtKB">
        <authorList>
            <consortium name="EnsemblMetazoa"/>
        </authorList>
    </citation>
    <scope>IDENTIFICATION</scope>
</reference>
<evidence type="ECO:0000256" key="6">
    <source>
        <dbReference type="ARBA" id="ARBA00022840"/>
    </source>
</evidence>
<keyword evidence="9" id="KW-0732">Signal</keyword>
<dbReference type="Pfam" id="PF02149">
    <property type="entry name" value="KA1"/>
    <property type="match status" value="1"/>
</dbReference>
<dbReference type="CDD" id="cd12198">
    <property type="entry name" value="MELK_C"/>
    <property type="match status" value="1"/>
</dbReference>
<evidence type="ECO:0000256" key="7">
    <source>
        <dbReference type="ARBA" id="ARBA00047899"/>
    </source>
</evidence>
<proteinExistence type="predicted"/>
<dbReference type="PROSITE" id="PS50032">
    <property type="entry name" value="KA1"/>
    <property type="match status" value="1"/>
</dbReference>
<organism evidence="11 12">
    <name type="scientific">Diabrotica virgifera virgifera</name>
    <name type="common">western corn rootworm</name>
    <dbReference type="NCBI Taxonomy" id="50390"/>
    <lineage>
        <taxon>Eukaryota</taxon>
        <taxon>Metazoa</taxon>
        <taxon>Ecdysozoa</taxon>
        <taxon>Arthropoda</taxon>
        <taxon>Hexapoda</taxon>
        <taxon>Insecta</taxon>
        <taxon>Pterygota</taxon>
        <taxon>Neoptera</taxon>
        <taxon>Endopterygota</taxon>
        <taxon>Coleoptera</taxon>
        <taxon>Polyphaga</taxon>
        <taxon>Cucujiformia</taxon>
        <taxon>Chrysomeloidea</taxon>
        <taxon>Chrysomelidae</taxon>
        <taxon>Galerucinae</taxon>
        <taxon>Diabroticina</taxon>
        <taxon>Diabroticites</taxon>
        <taxon>Diabrotica</taxon>
    </lineage>
</organism>